<keyword evidence="1" id="KW-1133">Transmembrane helix</keyword>
<evidence type="ECO:0000256" key="1">
    <source>
        <dbReference type="SAM" id="Phobius"/>
    </source>
</evidence>
<keyword evidence="1" id="KW-0812">Transmembrane</keyword>
<gene>
    <name evidence="2" type="ORF">KYI11_00190</name>
</gene>
<reference evidence="2 3" key="1">
    <citation type="submission" date="2021-07" db="EMBL/GenBank/DDBJ databases">
        <title>Prevalence and characterization of methicillin-resistant Macrococcus spp. in food producing animals and meat in Switzerland in 2019.</title>
        <authorList>
            <person name="Keller J.E."/>
            <person name="Schwendener S."/>
            <person name="Neuenschwander J."/>
            <person name="Overesch G."/>
            <person name="Perreten V."/>
        </authorList>
    </citation>
    <scope>NUCLEOTIDE SEQUENCE [LARGE SCALE GENOMIC DNA]</scope>
    <source>
        <strain evidence="2 3">19Msa0936</strain>
    </source>
</reference>
<dbReference type="RefSeq" id="WP_203545922.1">
    <property type="nucleotide sequence ID" value="NZ_CP054482.1"/>
</dbReference>
<accession>A0AAE7Q2R7</accession>
<dbReference type="Proteomes" id="UP000826802">
    <property type="component" value="Chromosome"/>
</dbReference>
<keyword evidence="3" id="KW-1185">Reference proteome</keyword>
<proteinExistence type="predicted"/>
<feature type="transmembrane region" description="Helical" evidence="1">
    <location>
        <begin position="35"/>
        <end position="54"/>
    </location>
</feature>
<name>A0AAE7Q2R7_9STAP</name>
<keyword evidence="1" id="KW-0472">Membrane</keyword>
<evidence type="ECO:0000313" key="3">
    <source>
        <dbReference type="Proteomes" id="UP000826802"/>
    </source>
</evidence>
<protein>
    <submittedName>
        <fullName evidence="2">Uncharacterized protein</fullName>
    </submittedName>
</protein>
<organism evidence="2 3">
    <name type="scientific">Macrococcoides bohemicum</name>
    <dbReference type="NCBI Taxonomy" id="1903056"/>
    <lineage>
        <taxon>Bacteria</taxon>
        <taxon>Bacillati</taxon>
        <taxon>Bacillota</taxon>
        <taxon>Bacilli</taxon>
        <taxon>Bacillales</taxon>
        <taxon>Staphylococcaceae</taxon>
        <taxon>Macrococcoides</taxon>
    </lineage>
</organism>
<sequence>MAAKIIKILLLQFLCVFIVIQVGLALDGISYLSILFWSFLLFTITYVGFLAPRWKRKNK</sequence>
<dbReference type="AlphaFoldDB" id="A0AAE7Q2R7"/>
<dbReference type="GeneID" id="99096345"/>
<dbReference type="EMBL" id="CP079981">
    <property type="protein sequence ID" value="QYA42413.1"/>
    <property type="molecule type" value="Genomic_DNA"/>
</dbReference>
<evidence type="ECO:0000313" key="2">
    <source>
        <dbReference type="EMBL" id="QYA42413.1"/>
    </source>
</evidence>